<evidence type="ECO:0000259" key="2">
    <source>
        <dbReference type="Pfam" id="PF26116"/>
    </source>
</evidence>
<sequence>MTKDQIANEKVALQKALLYYESIHGRPVSKNERQIMKPLYDRYRLVKQILSRASTVPIIGSPSSKRRSPLLQPIIEGETASFFKEIKDVGLIPGPLSGLRTWRCRELWCRSQIRLGSGVAVAVVEAGSCSSNSAPSLGTSIYSGCGPKKKKKKLNEKIKEWSAAPFPFVSLRNVQKEDRTPMAEEYNEYKHIKAKLRLLEVLISKRDTDSKSM</sequence>
<comment type="similarity">
    <text evidence="1">Belongs to the FAM13 family.</text>
</comment>
<evidence type="ECO:0000313" key="3">
    <source>
        <dbReference type="Ensembl" id="ENSSSCP00030026491.1"/>
    </source>
</evidence>
<dbReference type="Proteomes" id="UP000694570">
    <property type="component" value="Unplaced"/>
</dbReference>
<dbReference type="Pfam" id="PF26116">
    <property type="entry name" value="FAM13A"/>
    <property type="match status" value="1"/>
</dbReference>
<evidence type="ECO:0000256" key="1">
    <source>
        <dbReference type="ARBA" id="ARBA00007549"/>
    </source>
</evidence>
<dbReference type="PANTHER" id="PTHR15904">
    <property type="entry name" value="FAM13"/>
    <property type="match status" value="1"/>
</dbReference>
<dbReference type="InterPro" id="IPR059029">
    <property type="entry name" value="FAM13A_dom"/>
</dbReference>
<accession>A0A8D0WRM8</accession>
<name>A0A8D0WRM8_PIG</name>
<protein>
    <recommendedName>
        <fullName evidence="2">FAM13A-like domain-containing protein</fullName>
    </recommendedName>
</protein>
<dbReference type="Ensembl" id="ENSSSCT00030058118.1">
    <property type="protein sequence ID" value="ENSSSCP00030026491.1"/>
    <property type="gene ID" value="ENSSSCG00030041782.1"/>
</dbReference>
<dbReference type="InterPro" id="IPR039102">
    <property type="entry name" value="FAM13"/>
</dbReference>
<dbReference type="PANTHER" id="PTHR15904:SF18">
    <property type="entry name" value="PROTEIN FAM13A"/>
    <property type="match status" value="1"/>
</dbReference>
<evidence type="ECO:0000313" key="4">
    <source>
        <dbReference type="Proteomes" id="UP000694570"/>
    </source>
</evidence>
<dbReference type="AlphaFoldDB" id="A0A8D0WRM8"/>
<feature type="domain" description="FAM13A-like" evidence="2">
    <location>
        <begin position="148"/>
        <end position="206"/>
    </location>
</feature>
<reference evidence="3" key="1">
    <citation type="submission" date="2025-08" db="UniProtKB">
        <authorList>
            <consortium name="Ensembl"/>
        </authorList>
    </citation>
    <scope>IDENTIFICATION</scope>
</reference>
<organism evidence="3 4">
    <name type="scientific">Sus scrofa</name>
    <name type="common">Pig</name>
    <dbReference type="NCBI Taxonomy" id="9823"/>
    <lineage>
        <taxon>Eukaryota</taxon>
        <taxon>Metazoa</taxon>
        <taxon>Chordata</taxon>
        <taxon>Craniata</taxon>
        <taxon>Vertebrata</taxon>
        <taxon>Euteleostomi</taxon>
        <taxon>Mammalia</taxon>
        <taxon>Eutheria</taxon>
        <taxon>Laurasiatheria</taxon>
        <taxon>Artiodactyla</taxon>
        <taxon>Suina</taxon>
        <taxon>Suidae</taxon>
        <taxon>Sus</taxon>
    </lineage>
</organism>
<proteinExistence type="inferred from homology"/>